<keyword evidence="1" id="KW-0808">Transferase</keyword>
<dbReference type="Proteomes" id="UP001305815">
    <property type="component" value="Chromosome"/>
</dbReference>
<dbReference type="Gene3D" id="3.40.50.2000">
    <property type="entry name" value="Glycogen Phosphorylase B"/>
    <property type="match status" value="2"/>
</dbReference>
<name>A0ABM8I0R7_9FIRM</name>
<reference evidence="4" key="1">
    <citation type="journal article" date="2023" name="Int. J. Syst. Evol. Microbiol.">
        <title>Claveliimonas bilis gen. nov., sp. nov., deoxycholic acid-producing bacteria isolated from human faeces, and reclassification of Sellimonas monacensis Zenner et al. 2021 as Claveliimonas monacensis comb. nov.</title>
        <authorList>
            <person name="Hisatomi A."/>
            <person name="Kastawa N.W.E.P.G."/>
            <person name="Song I."/>
            <person name="Ohkuma M."/>
            <person name="Fukiya S."/>
            <person name="Sakamoto M."/>
        </authorList>
    </citation>
    <scope>NUCLEOTIDE SEQUENCE [LARGE SCALE GENOMIC DNA]</scope>
    <source>
        <strain evidence="4">12BBH14</strain>
    </source>
</reference>
<proteinExistence type="predicted"/>
<accession>A0ABM8I0R7</accession>
<dbReference type="PANTHER" id="PTHR46401:SF2">
    <property type="entry name" value="GLYCOSYLTRANSFERASE WBBK-RELATED"/>
    <property type="match status" value="1"/>
</dbReference>
<sequence length="383" mass="45108">MKVLLINPWGIRNDQYYTSGFISSMNRLINLDYVSNYYYKGVNPNGKLFRIFFKNTENMSESVRRTILRGIEYIVAWNKIIKIINANEYDIIHIHWLLFYKADIVFLEKLRKIMGTKKIILTAHNVIPHINGERKIEILKKVYSYFDYILVHGEAIRDEFVEIFPEFRNKIKVQYHGVYLGQGTSIRLSIYNDKKSEIDRLRMKYNKIFIMYGYHYFNKGTDRLIRIWKENYLDKDALLLVVGKKDSVYLELEEIVQQIKSTDNIIYIQGYLEEDILNYYINISDCVIVPYRHASMSGVVFTAATFKKMVICTKAGAISEYIEDQKDGLVCGIENEELNMAIGKAMEMSNVEMKMMGENLFKNIYSKFSWQVISNNVVKNIYC</sequence>
<evidence type="ECO:0000256" key="1">
    <source>
        <dbReference type="ARBA" id="ARBA00022679"/>
    </source>
</evidence>
<dbReference type="CDD" id="cd03801">
    <property type="entry name" value="GT4_PimA-like"/>
    <property type="match status" value="1"/>
</dbReference>
<protein>
    <recommendedName>
        <fullName evidence="2">Glycosyltransferase subfamily 4-like N-terminal domain-containing protein</fullName>
    </recommendedName>
</protein>
<keyword evidence="4" id="KW-1185">Reference proteome</keyword>
<evidence type="ECO:0000259" key="2">
    <source>
        <dbReference type="Pfam" id="PF13439"/>
    </source>
</evidence>
<dbReference type="EMBL" id="AP027742">
    <property type="protein sequence ID" value="BDZ76287.1"/>
    <property type="molecule type" value="Genomic_DNA"/>
</dbReference>
<dbReference type="SUPFAM" id="SSF53756">
    <property type="entry name" value="UDP-Glycosyltransferase/glycogen phosphorylase"/>
    <property type="match status" value="1"/>
</dbReference>
<feature type="domain" description="Glycosyltransferase subfamily 4-like N-terminal" evidence="2">
    <location>
        <begin position="72"/>
        <end position="179"/>
    </location>
</feature>
<dbReference type="InterPro" id="IPR028098">
    <property type="entry name" value="Glyco_trans_4-like_N"/>
</dbReference>
<evidence type="ECO:0000313" key="4">
    <source>
        <dbReference type="Proteomes" id="UP001305815"/>
    </source>
</evidence>
<dbReference type="RefSeq" id="WP_316266132.1">
    <property type="nucleotide sequence ID" value="NZ_AP027742.1"/>
</dbReference>
<gene>
    <name evidence="3" type="ORF">Lac1_04700</name>
</gene>
<evidence type="ECO:0000313" key="3">
    <source>
        <dbReference type="EMBL" id="BDZ76287.1"/>
    </source>
</evidence>
<organism evidence="3 4">
    <name type="scientific">Claveliimonas bilis</name>
    <dbReference type="NCBI Taxonomy" id="3028070"/>
    <lineage>
        <taxon>Bacteria</taxon>
        <taxon>Bacillati</taxon>
        <taxon>Bacillota</taxon>
        <taxon>Clostridia</taxon>
        <taxon>Lachnospirales</taxon>
        <taxon>Lachnospiraceae</taxon>
        <taxon>Claveliimonas</taxon>
    </lineage>
</organism>
<dbReference type="PANTHER" id="PTHR46401">
    <property type="entry name" value="GLYCOSYLTRANSFERASE WBBK-RELATED"/>
    <property type="match status" value="1"/>
</dbReference>
<dbReference type="Pfam" id="PF13439">
    <property type="entry name" value="Glyco_transf_4"/>
    <property type="match status" value="1"/>
</dbReference>
<dbReference type="Pfam" id="PF13692">
    <property type="entry name" value="Glyco_trans_1_4"/>
    <property type="match status" value="1"/>
</dbReference>